<dbReference type="Proteomes" id="UP001367676">
    <property type="component" value="Unassembled WGS sequence"/>
</dbReference>
<name>A0AAN9TWR1_9HEMI</name>
<dbReference type="AlphaFoldDB" id="A0AAN9TWR1"/>
<proteinExistence type="predicted"/>
<evidence type="ECO:0000313" key="1">
    <source>
        <dbReference type="EMBL" id="KAK7595329.1"/>
    </source>
</evidence>
<dbReference type="EMBL" id="JBBCAQ010000018">
    <property type="protein sequence ID" value="KAK7595329.1"/>
    <property type="molecule type" value="Genomic_DNA"/>
</dbReference>
<keyword evidence="2" id="KW-1185">Reference proteome</keyword>
<comment type="caution">
    <text evidence="1">The sequence shown here is derived from an EMBL/GenBank/DDBJ whole genome shotgun (WGS) entry which is preliminary data.</text>
</comment>
<reference evidence="1 2" key="1">
    <citation type="submission" date="2024-03" db="EMBL/GenBank/DDBJ databases">
        <title>Adaptation during the transition from Ophiocordyceps entomopathogen to insect associate is accompanied by gene loss and intensified selection.</title>
        <authorList>
            <person name="Ward C.M."/>
            <person name="Onetto C.A."/>
            <person name="Borneman A.R."/>
        </authorList>
    </citation>
    <scope>NUCLEOTIDE SEQUENCE [LARGE SCALE GENOMIC DNA]</scope>
    <source>
        <strain evidence="1">AWRI1</strain>
        <tissue evidence="1">Single Adult Female</tissue>
    </source>
</reference>
<protein>
    <submittedName>
        <fullName evidence="1">Uncharacterized protein</fullName>
    </submittedName>
</protein>
<evidence type="ECO:0000313" key="2">
    <source>
        <dbReference type="Proteomes" id="UP001367676"/>
    </source>
</evidence>
<organism evidence="1 2">
    <name type="scientific">Parthenolecanium corni</name>
    <dbReference type="NCBI Taxonomy" id="536013"/>
    <lineage>
        <taxon>Eukaryota</taxon>
        <taxon>Metazoa</taxon>
        <taxon>Ecdysozoa</taxon>
        <taxon>Arthropoda</taxon>
        <taxon>Hexapoda</taxon>
        <taxon>Insecta</taxon>
        <taxon>Pterygota</taxon>
        <taxon>Neoptera</taxon>
        <taxon>Paraneoptera</taxon>
        <taxon>Hemiptera</taxon>
        <taxon>Sternorrhyncha</taxon>
        <taxon>Coccoidea</taxon>
        <taxon>Coccidae</taxon>
        <taxon>Parthenolecanium</taxon>
    </lineage>
</organism>
<gene>
    <name evidence="1" type="ORF">V9T40_013154</name>
</gene>
<sequence>MDQSGVVVRLPHDHTGHPNQQFNIECLRFENELRTRSMTELTPLRTIYNEIAIRKQQNATQDDRAAEGRLPPSAATASACRGLVATLRRPTTKLRMVFARFCSSPRQYGYRERKRENDGYITLIRSKLESCPMAD</sequence>
<accession>A0AAN9TWR1</accession>